<feature type="compositionally biased region" description="Polar residues" evidence="1">
    <location>
        <begin position="1"/>
        <end position="11"/>
    </location>
</feature>
<name>A0ABN2Y3R8_9MICC</name>
<proteinExistence type="predicted"/>
<evidence type="ECO:0000313" key="3">
    <source>
        <dbReference type="Proteomes" id="UP001500166"/>
    </source>
</evidence>
<evidence type="ECO:0000313" key="2">
    <source>
        <dbReference type="EMBL" id="GAA2121290.1"/>
    </source>
</evidence>
<keyword evidence="3" id="KW-1185">Reference proteome</keyword>
<feature type="compositionally biased region" description="Polar residues" evidence="1">
    <location>
        <begin position="193"/>
        <end position="202"/>
    </location>
</feature>
<organism evidence="2 3">
    <name type="scientific">Kocuria atrinae</name>
    <dbReference type="NCBI Taxonomy" id="592377"/>
    <lineage>
        <taxon>Bacteria</taxon>
        <taxon>Bacillati</taxon>
        <taxon>Actinomycetota</taxon>
        <taxon>Actinomycetes</taxon>
        <taxon>Micrococcales</taxon>
        <taxon>Micrococcaceae</taxon>
        <taxon>Kocuria</taxon>
    </lineage>
</organism>
<protein>
    <recommendedName>
        <fullName evidence="4">DUF3027 domain-containing protein</fullName>
    </recommendedName>
</protein>
<sequence length="202" mass="21474">MSEETTLQSEATGDEARQSAAAATVRRRAPKQDATLAQAVDLARQAVVESAGADNVGEHVGIDVHEDRLLTHLFACTMAGYPGWTWFATVARAPRTKLVTVCEVGLLAGEKSLLAPEWVPWEERMQAVNEQNHDEGKADKDPQGEHETATSSESSGSDDASETSDSETHTAEADAEPATNGGTPDRKEAPESGTDNQNEASS</sequence>
<feature type="region of interest" description="Disordered" evidence="1">
    <location>
        <begin position="130"/>
        <end position="202"/>
    </location>
</feature>
<gene>
    <name evidence="2" type="ORF">GCM10009824_23670</name>
</gene>
<dbReference type="Pfam" id="PF11228">
    <property type="entry name" value="DUF3027"/>
    <property type="match status" value="1"/>
</dbReference>
<dbReference type="EMBL" id="BAAAQA010000026">
    <property type="protein sequence ID" value="GAA2121290.1"/>
    <property type="molecule type" value="Genomic_DNA"/>
</dbReference>
<evidence type="ECO:0000256" key="1">
    <source>
        <dbReference type="SAM" id="MobiDB-lite"/>
    </source>
</evidence>
<feature type="region of interest" description="Disordered" evidence="1">
    <location>
        <begin position="1"/>
        <end position="29"/>
    </location>
</feature>
<feature type="compositionally biased region" description="Basic and acidic residues" evidence="1">
    <location>
        <begin position="130"/>
        <end position="148"/>
    </location>
</feature>
<dbReference type="Proteomes" id="UP001500166">
    <property type="component" value="Unassembled WGS sequence"/>
</dbReference>
<dbReference type="InterPro" id="IPR021391">
    <property type="entry name" value="DUF3027"/>
</dbReference>
<reference evidence="2 3" key="1">
    <citation type="journal article" date="2019" name="Int. J. Syst. Evol. Microbiol.">
        <title>The Global Catalogue of Microorganisms (GCM) 10K type strain sequencing project: providing services to taxonomists for standard genome sequencing and annotation.</title>
        <authorList>
            <consortium name="The Broad Institute Genomics Platform"/>
            <consortium name="The Broad Institute Genome Sequencing Center for Infectious Disease"/>
            <person name="Wu L."/>
            <person name="Ma J."/>
        </authorList>
    </citation>
    <scope>NUCLEOTIDE SEQUENCE [LARGE SCALE GENOMIC DNA]</scope>
    <source>
        <strain evidence="2 3">JCM 15914</strain>
    </source>
</reference>
<comment type="caution">
    <text evidence="2">The sequence shown here is derived from an EMBL/GenBank/DDBJ whole genome shotgun (WGS) entry which is preliminary data.</text>
</comment>
<evidence type="ECO:0008006" key="4">
    <source>
        <dbReference type="Google" id="ProtNLM"/>
    </source>
</evidence>
<feature type="compositionally biased region" description="Low complexity" evidence="1">
    <location>
        <begin position="149"/>
        <end position="158"/>
    </location>
</feature>
<accession>A0ABN2Y3R8</accession>